<dbReference type="Pfam" id="PF13539">
    <property type="entry name" value="Peptidase_M15_4"/>
    <property type="match status" value="1"/>
</dbReference>
<evidence type="ECO:0008006" key="4">
    <source>
        <dbReference type="Google" id="ProtNLM"/>
    </source>
</evidence>
<comment type="caution">
    <text evidence="3">The sequence shown here is derived from an EMBL/GenBank/DDBJ whole genome shotgun (WGS) entry which is preliminary data.</text>
</comment>
<dbReference type="Gene3D" id="1.10.101.10">
    <property type="entry name" value="PGBD-like superfamily/PGBD"/>
    <property type="match status" value="1"/>
</dbReference>
<sequence>MTLRNGSRGEDVKTVQRYLDELGYAVGRPDGIFGRRTTNAVADFQDAYLVDGIVDEITLAAIEAAVGARNTSKMESLIAPPYGLEEIQERFGVIEYEEASGGNIVITNDWAERNIIRANLPVVGTQSIHRLMEPVFNAVLNEIKAKGLDGKIKMFGCWSPRHKMHNPKRSLSTHSWAIACDLNWPTNMPGRVGDLDPEIVATFEAHGFNWGGRWRHRDDMHLQIPRGY</sequence>
<reference evidence="3" key="1">
    <citation type="journal article" date="2015" name="Nature">
        <title>Complex archaea that bridge the gap between prokaryotes and eukaryotes.</title>
        <authorList>
            <person name="Spang A."/>
            <person name="Saw J.H."/>
            <person name="Jorgensen S.L."/>
            <person name="Zaremba-Niedzwiedzka K."/>
            <person name="Martijn J."/>
            <person name="Lind A.E."/>
            <person name="van Eijk R."/>
            <person name="Schleper C."/>
            <person name="Guy L."/>
            <person name="Ettema T.J."/>
        </authorList>
    </citation>
    <scope>NUCLEOTIDE SEQUENCE</scope>
</reference>
<dbReference type="GO" id="GO:0008233">
    <property type="term" value="F:peptidase activity"/>
    <property type="evidence" value="ECO:0007669"/>
    <property type="project" value="InterPro"/>
</dbReference>
<feature type="domain" description="Peptidoglycan binding-like" evidence="1">
    <location>
        <begin position="8"/>
        <end position="62"/>
    </location>
</feature>
<name>A0A0F9VP21_9ZZZZ</name>
<evidence type="ECO:0000259" key="1">
    <source>
        <dbReference type="Pfam" id="PF01471"/>
    </source>
</evidence>
<dbReference type="InterPro" id="IPR036366">
    <property type="entry name" value="PGBDSf"/>
</dbReference>
<accession>A0A0F9VP21</accession>
<dbReference type="Gene3D" id="3.30.1380.10">
    <property type="match status" value="1"/>
</dbReference>
<dbReference type="InterPro" id="IPR009045">
    <property type="entry name" value="Zn_M74/Hedgehog-like"/>
</dbReference>
<dbReference type="SUPFAM" id="SSF55166">
    <property type="entry name" value="Hedgehog/DD-peptidase"/>
    <property type="match status" value="1"/>
</dbReference>
<evidence type="ECO:0000313" key="3">
    <source>
        <dbReference type="EMBL" id="KKN67548.1"/>
    </source>
</evidence>
<dbReference type="SUPFAM" id="SSF47090">
    <property type="entry name" value="PGBD-like"/>
    <property type="match status" value="1"/>
</dbReference>
<dbReference type="InterPro" id="IPR036365">
    <property type="entry name" value="PGBD-like_sf"/>
</dbReference>
<proteinExistence type="predicted"/>
<dbReference type="Pfam" id="PF01471">
    <property type="entry name" value="PG_binding_1"/>
    <property type="match status" value="1"/>
</dbReference>
<evidence type="ECO:0000259" key="2">
    <source>
        <dbReference type="Pfam" id="PF13539"/>
    </source>
</evidence>
<dbReference type="InterPro" id="IPR039561">
    <property type="entry name" value="Peptidase_M15C"/>
</dbReference>
<organism evidence="3">
    <name type="scientific">marine sediment metagenome</name>
    <dbReference type="NCBI Taxonomy" id="412755"/>
    <lineage>
        <taxon>unclassified sequences</taxon>
        <taxon>metagenomes</taxon>
        <taxon>ecological metagenomes</taxon>
    </lineage>
</organism>
<dbReference type="EMBL" id="LAZR01000471">
    <property type="protein sequence ID" value="KKN67548.1"/>
    <property type="molecule type" value="Genomic_DNA"/>
</dbReference>
<feature type="domain" description="Peptidase M15C" evidence="2">
    <location>
        <begin position="168"/>
        <end position="224"/>
    </location>
</feature>
<protein>
    <recommendedName>
        <fullName evidence="4">Peptidoglycan binding-like domain-containing protein</fullName>
    </recommendedName>
</protein>
<gene>
    <name evidence="3" type="ORF">LCGC14_0460030</name>
</gene>
<dbReference type="InterPro" id="IPR002477">
    <property type="entry name" value="Peptidoglycan-bd-like"/>
</dbReference>
<dbReference type="AlphaFoldDB" id="A0A0F9VP21"/>